<feature type="domain" description="C2H2-type" evidence="11">
    <location>
        <begin position="168"/>
        <end position="195"/>
    </location>
</feature>
<comment type="subcellular location">
    <subcellularLocation>
        <location evidence="1">Nucleus</location>
    </subcellularLocation>
</comment>
<feature type="domain" description="C2H2-type" evidence="11">
    <location>
        <begin position="140"/>
        <end position="167"/>
    </location>
</feature>
<dbReference type="Proteomes" id="UP001476798">
    <property type="component" value="Unassembled WGS sequence"/>
</dbReference>
<feature type="domain" description="C2H2-type" evidence="11">
    <location>
        <begin position="224"/>
        <end position="251"/>
    </location>
</feature>
<keyword evidence="8" id="KW-0539">Nucleus</keyword>
<comment type="caution">
    <text evidence="12">The sequence shown here is derived from an EMBL/GenBank/DDBJ whole genome shotgun (WGS) entry which is preliminary data.</text>
</comment>
<feature type="domain" description="C2H2-type" evidence="11">
    <location>
        <begin position="196"/>
        <end position="223"/>
    </location>
</feature>
<evidence type="ECO:0000256" key="2">
    <source>
        <dbReference type="ARBA" id="ARBA00022723"/>
    </source>
</evidence>
<evidence type="ECO:0000256" key="4">
    <source>
        <dbReference type="ARBA" id="ARBA00022771"/>
    </source>
</evidence>
<evidence type="ECO:0000256" key="1">
    <source>
        <dbReference type="ARBA" id="ARBA00004123"/>
    </source>
</evidence>
<evidence type="ECO:0000313" key="12">
    <source>
        <dbReference type="EMBL" id="MEQ2163222.1"/>
    </source>
</evidence>
<dbReference type="Gene3D" id="3.30.160.60">
    <property type="entry name" value="Classic Zinc Finger"/>
    <property type="match status" value="6"/>
</dbReference>
<evidence type="ECO:0000313" key="13">
    <source>
        <dbReference type="Proteomes" id="UP001476798"/>
    </source>
</evidence>
<feature type="region of interest" description="Disordered" evidence="10">
    <location>
        <begin position="22"/>
        <end position="65"/>
    </location>
</feature>
<evidence type="ECO:0000256" key="7">
    <source>
        <dbReference type="ARBA" id="ARBA00023163"/>
    </source>
</evidence>
<keyword evidence="2" id="KW-0479">Metal-binding</keyword>
<keyword evidence="6" id="KW-0805">Transcription regulation</keyword>
<evidence type="ECO:0000256" key="8">
    <source>
        <dbReference type="ARBA" id="ARBA00023242"/>
    </source>
</evidence>
<dbReference type="PANTHER" id="PTHR24394:SF48">
    <property type="entry name" value="ZINC FINGER PROTEIN 771"/>
    <property type="match status" value="1"/>
</dbReference>
<dbReference type="SMART" id="SM00355">
    <property type="entry name" value="ZnF_C2H2"/>
    <property type="match status" value="6"/>
</dbReference>
<dbReference type="PANTHER" id="PTHR24394">
    <property type="entry name" value="ZINC FINGER PROTEIN"/>
    <property type="match status" value="1"/>
</dbReference>
<evidence type="ECO:0000256" key="9">
    <source>
        <dbReference type="PROSITE-ProRule" id="PRU00042"/>
    </source>
</evidence>
<evidence type="ECO:0000256" key="5">
    <source>
        <dbReference type="ARBA" id="ARBA00022833"/>
    </source>
</evidence>
<proteinExistence type="predicted"/>
<evidence type="ECO:0000256" key="3">
    <source>
        <dbReference type="ARBA" id="ARBA00022737"/>
    </source>
</evidence>
<keyword evidence="7" id="KW-0804">Transcription</keyword>
<sequence length="322" mass="37616">VPTQHVDNEEEALADHQLCNQLMNLNEDQEQPEPPRDDENIKEPKHSQLKVEQEEPGPEHIKEEQEEVWSSQEEEHLALQMETVNFSETQTLQQTDFSKEEPNIEHLDSNKLSVVENMDQAEIYGPVSQSESETVTDACFQCDVCGRVFKYKYNFQRHHRVHSGEKPFRCKMCGKVFAQTSHLKEHMTTHTGERPFSCETCGKGFSRRFNLKVHRKIHTDERPFSCETCGKRFRERWYVKFHRRTHTGEKPFSCDTCDKSFYTVSQLNVHRKTHRGRRQFSCDTCGISFTRLKCLTAHTRVHGGRGDIHMGRVGKVAEMKVF</sequence>
<dbReference type="PROSITE" id="PS50157">
    <property type="entry name" value="ZINC_FINGER_C2H2_2"/>
    <property type="match status" value="6"/>
</dbReference>
<dbReference type="Pfam" id="PF00096">
    <property type="entry name" value="zf-C2H2"/>
    <property type="match status" value="5"/>
</dbReference>
<name>A0ABV0MVY7_9TELE</name>
<accession>A0ABV0MVY7</accession>
<organism evidence="12 13">
    <name type="scientific">Goodea atripinnis</name>
    <dbReference type="NCBI Taxonomy" id="208336"/>
    <lineage>
        <taxon>Eukaryota</taxon>
        <taxon>Metazoa</taxon>
        <taxon>Chordata</taxon>
        <taxon>Craniata</taxon>
        <taxon>Vertebrata</taxon>
        <taxon>Euteleostomi</taxon>
        <taxon>Actinopterygii</taxon>
        <taxon>Neopterygii</taxon>
        <taxon>Teleostei</taxon>
        <taxon>Neoteleostei</taxon>
        <taxon>Acanthomorphata</taxon>
        <taxon>Ovalentaria</taxon>
        <taxon>Atherinomorphae</taxon>
        <taxon>Cyprinodontiformes</taxon>
        <taxon>Goodeidae</taxon>
        <taxon>Goodea</taxon>
    </lineage>
</organism>
<keyword evidence="13" id="KW-1185">Reference proteome</keyword>
<dbReference type="EMBL" id="JAHRIO010013758">
    <property type="protein sequence ID" value="MEQ2163222.1"/>
    <property type="molecule type" value="Genomic_DNA"/>
</dbReference>
<dbReference type="PROSITE" id="PS00028">
    <property type="entry name" value="ZINC_FINGER_C2H2_1"/>
    <property type="match status" value="6"/>
</dbReference>
<dbReference type="InterPro" id="IPR036236">
    <property type="entry name" value="Znf_C2H2_sf"/>
</dbReference>
<keyword evidence="4 9" id="KW-0863">Zinc-finger</keyword>
<keyword evidence="5" id="KW-0862">Zinc</keyword>
<feature type="domain" description="C2H2-type" evidence="11">
    <location>
        <begin position="280"/>
        <end position="307"/>
    </location>
</feature>
<evidence type="ECO:0000256" key="10">
    <source>
        <dbReference type="SAM" id="MobiDB-lite"/>
    </source>
</evidence>
<dbReference type="InterPro" id="IPR013087">
    <property type="entry name" value="Znf_C2H2_type"/>
</dbReference>
<feature type="non-terminal residue" evidence="12">
    <location>
        <position position="1"/>
    </location>
</feature>
<dbReference type="SUPFAM" id="SSF57667">
    <property type="entry name" value="beta-beta-alpha zinc fingers"/>
    <property type="match status" value="4"/>
</dbReference>
<gene>
    <name evidence="12" type="ORF">GOODEAATRI_027964</name>
</gene>
<protein>
    <recommendedName>
        <fullName evidence="11">C2H2-type domain-containing protein</fullName>
    </recommendedName>
</protein>
<reference evidence="12 13" key="1">
    <citation type="submission" date="2021-06" db="EMBL/GenBank/DDBJ databases">
        <authorList>
            <person name="Palmer J.M."/>
        </authorList>
    </citation>
    <scope>NUCLEOTIDE SEQUENCE [LARGE SCALE GENOMIC DNA]</scope>
    <source>
        <strain evidence="12 13">GA_2019</strain>
        <tissue evidence="12">Muscle</tissue>
    </source>
</reference>
<keyword evidence="3" id="KW-0677">Repeat</keyword>
<evidence type="ECO:0000256" key="6">
    <source>
        <dbReference type="ARBA" id="ARBA00023015"/>
    </source>
</evidence>
<feature type="compositionally biased region" description="Basic and acidic residues" evidence="10">
    <location>
        <begin position="33"/>
        <end position="63"/>
    </location>
</feature>
<evidence type="ECO:0000259" key="11">
    <source>
        <dbReference type="PROSITE" id="PS50157"/>
    </source>
</evidence>
<feature type="domain" description="C2H2-type" evidence="11">
    <location>
        <begin position="252"/>
        <end position="279"/>
    </location>
</feature>